<dbReference type="EMBL" id="MLAK01000493">
    <property type="protein sequence ID" value="OHT13705.1"/>
    <property type="molecule type" value="Genomic_DNA"/>
</dbReference>
<evidence type="ECO:0000313" key="1">
    <source>
        <dbReference type="EMBL" id="OHT13705.1"/>
    </source>
</evidence>
<dbReference type="VEuPathDB" id="TrichDB:TRFO_16160"/>
<gene>
    <name evidence="1" type="ORF">TRFO_16160</name>
</gene>
<reference evidence="1" key="1">
    <citation type="submission" date="2016-10" db="EMBL/GenBank/DDBJ databases">
        <authorList>
            <person name="Benchimol M."/>
            <person name="Almeida L.G."/>
            <person name="Vasconcelos A.T."/>
            <person name="Perreira-Neves A."/>
            <person name="Rosa I.A."/>
            <person name="Tasca T."/>
            <person name="Bogo M.R."/>
            <person name="de Souza W."/>
        </authorList>
    </citation>
    <scope>NUCLEOTIDE SEQUENCE [LARGE SCALE GENOMIC DNA]</scope>
    <source>
        <strain evidence="1">K</strain>
    </source>
</reference>
<dbReference type="AlphaFoldDB" id="A0A1J4KQZ7"/>
<evidence type="ECO:0000313" key="2">
    <source>
        <dbReference type="Proteomes" id="UP000179807"/>
    </source>
</evidence>
<dbReference type="Proteomes" id="UP000179807">
    <property type="component" value="Unassembled WGS sequence"/>
</dbReference>
<sequence>MFHNPTLFPAVTKIIELLSTSSEAATILRPHLSNLRDELHGLPVKDNLLNQFNPQEIHNVANIGGIVDNHEDEVNLEERRLLQEAKESMTNMGALQYLEKLQSEYHLNTARLRQFSAVLAGKCGIETQSTQFKSLDGIYRWFDTNWEIIEPFTVGILIVNCEPK</sequence>
<protein>
    <submittedName>
        <fullName evidence="1">Uncharacterized protein</fullName>
    </submittedName>
</protein>
<name>A0A1J4KQZ7_9EUKA</name>
<keyword evidence="2" id="KW-1185">Reference proteome</keyword>
<accession>A0A1J4KQZ7</accession>
<organism evidence="1 2">
    <name type="scientific">Tritrichomonas foetus</name>
    <dbReference type="NCBI Taxonomy" id="1144522"/>
    <lineage>
        <taxon>Eukaryota</taxon>
        <taxon>Metamonada</taxon>
        <taxon>Parabasalia</taxon>
        <taxon>Tritrichomonadida</taxon>
        <taxon>Tritrichomonadidae</taxon>
        <taxon>Tritrichomonas</taxon>
    </lineage>
</organism>
<dbReference type="RefSeq" id="XP_068366841.1">
    <property type="nucleotide sequence ID" value="XM_068498813.1"/>
</dbReference>
<dbReference type="GeneID" id="94833517"/>
<comment type="caution">
    <text evidence="1">The sequence shown here is derived from an EMBL/GenBank/DDBJ whole genome shotgun (WGS) entry which is preliminary data.</text>
</comment>
<proteinExistence type="predicted"/>